<protein>
    <submittedName>
        <fullName evidence="2">Uncharacterized protein</fullName>
    </submittedName>
</protein>
<keyword evidence="3" id="KW-1185">Reference proteome</keyword>
<dbReference type="Proteomes" id="UP000027138">
    <property type="component" value="Unassembled WGS sequence"/>
</dbReference>
<evidence type="ECO:0000313" key="2">
    <source>
        <dbReference type="EMBL" id="KDP43697.1"/>
    </source>
</evidence>
<dbReference type="AlphaFoldDB" id="A0A067L5K6"/>
<feature type="region of interest" description="Disordered" evidence="1">
    <location>
        <begin position="66"/>
        <end position="114"/>
    </location>
</feature>
<dbReference type="EMBL" id="KK914261">
    <property type="protein sequence ID" value="KDP43697.1"/>
    <property type="molecule type" value="Genomic_DNA"/>
</dbReference>
<sequence>MIAIGNIVTALAVGLTEFDITDPPYLTVMGSTRLDIGTWKHMHMIQWQGARYEFINKFRRVLPAPEDGDPLQSLGGGGEDDLEDQEEFATRMKSCCKGRTNNSRAHPEMRERDLCDRKLRRHQTQFASATLKCASTKSTPEEAETS</sequence>
<feature type="compositionally biased region" description="Acidic residues" evidence="1">
    <location>
        <begin position="78"/>
        <end position="87"/>
    </location>
</feature>
<reference evidence="2 3" key="1">
    <citation type="journal article" date="2014" name="PLoS ONE">
        <title>Global Analysis of Gene Expression Profiles in Physic Nut (Jatropha curcas L.) Seedlings Exposed to Salt Stress.</title>
        <authorList>
            <person name="Zhang L."/>
            <person name="Zhang C."/>
            <person name="Wu P."/>
            <person name="Chen Y."/>
            <person name="Li M."/>
            <person name="Jiang H."/>
            <person name="Wu G."/>
        </authorList>
    </citation>
    <scope>NUCLEOTIDE SEQUENCE [LARGE SCALE GENOMIC DNA]</scope>
    <source>
        <strain evidence="3">cv. GZQX0401</strain>
        <tissue evidence="2">Young leaves</tissue>
    </source>
</reference>
<organism evidence="2 3">
    <name type="scientific">Jatropha curcas</name>
    <name type="common">Barbados nut</name>
    <dbReference type="NCBI Taxonomy" id="180498"/>
    <lineage>
        <taxon>Eukaryota</taxon>
        <taxon>Viridiplantae</taxon>
        <taxon>Streptophyta</taxon>
        <taxon>Embryophyta</taxon>
        <taxon>Tracheophyta</taxon>
        <taxon>Spermatophyta</taxon>
        <taxon>Magnoliopsida</taxon>
        <taxon>eudicotyledons</taxon>
        <taxon>Gunneridae</taxon>
        <taxon>Pentapetalae</taxon>
        <taxon>rosids</taxon>
        <taxon>fabids</taxon>
        <taxon>Malpighiales</taxon>
        <taxon>Euphorbiaceae</taxon>
        <taxon>Crotonoideae</taxon>
        <taxon>Jatropheae</taxon>
        <taxon>Jatropha</taxon>
    </lineage>
</organism>
<proteinExistence type="predicted"/>
<accession>A0A067L5K6</accession>
<name>A0A067L5K6_JATCU</name>
<evidence type="ECO:0000256" key="1">
    <source>
        <dbReference type="SAM" id="MobiDB-lite"/>
    </source>
</evidence>
<feature type="compositionally biased region" description="Basic and acidic residues" evidence="1">
    <location>
        <begin position="105"/>
        <end position="114"/>
    </location>
</feature>
<evidence type="ECO:0000313" key="3">
    <source>
        <dbReference type="Proteomes" id="UP000027138"/>
    </source>
</evidence>
<gene>
    <name evidence="2" type="ORF">JCGZ_25146</name>
</gene>